<dbReference type="SUPFAM" id="SSF46689">
    <property type="entry name" value="Homeodomain-like"/>
    <property type="match status" value="2"/>
</dbReference>
<evidence type="ECO:0000259" key="4">
    <source>
        <dbReference type="PROSITE" id="PS01124"/>
    </source>
</evidence>
<dbReference type="InterPro" id="IPR018060">
    <property type="entry name" value="HTH_AraC"/>
</dbReference>
<organism evidence="5 6">
    <name type="scientific">Saccharospirillum mangrovi</name>
    <dbReference type="NCBI Taxonomy" id="2161747"/>
    <lineage>
        <taxon>Bacteria</taxon>
        <taxon>Pseudomonadati</taxon>
        <taxon>Pseudomonadota</taxon>
        <taxon>Gammaproteobacteria</taxon>
        <taxon>Oceanospirillales</taxon>
        <taxon>Saccharospirillaceae</taxon>
        <taxon>Saccharospirillum</taxon>
    </lineage>
</organism>
<evidence type="ECO:0000313" key="6">
    <source>
        <dbReference type="Proteomes" id="UP001595617"/>
    </source>
</evidence>
<accession>A0ABV7ZZ79</accession>
<evidence type="ECO:0000313" key="5">
    <source>
        <dbReference type="EMBL" id="MFC3853827.1"/>
    </source>
</evidence>
<proteinExistence type="predicted"/>
<dbReference type="RefSeq" id="WP_380697413.1">
    <property type="nucleotide sequence ID" value="NZ_JBHRYR010000004.1"/>
</dbReference>
<dbReference type="PANTHER" id="PTHR43280:SF27">
    <property type="entry name" value="TRANSCRIPTIONAL REGULATOR MTLR"/>
    <property type="match status" value="1"/>
</dbReference>
<dbReference type="CDD" id="cd06976">
    <property type="entry name" value="cupin_MtlR-like_N"/>
    <property type="match status" value="1"/>
</dbReference>
<evidence type="ECO:0000256" key="1">
    <source>
        <dbReference type="ARBA" id="ARBA00023015"/>
    </source>
</evidence>
<keyword evidence="1" id="KW-0805">Transcription regulation</keyword>
<dbReference type="InterPro" id="IPR003313">
    <property type="entry name" value="AraC-bd"/>
</dbReference>
<gene>
    <name evidence="5" type="ORF">ACFOOG_13365</name>
</gene>
<keyword evidence="2" id="KW-0238">DNA-binding</keyword>
<dbReference type="PROSITE" id="PS01124">
    <property type="entry name" value="HTH_ARAC_FAMILY_2"/>
    <property type="match status" value="1"/>
</dbReference>
<name>A0ABV7ZZ79_9GAMM</name>
<dbReference type="SMART" id="SM00342">
    <property type="entry name" value="HTH_ARAC"/>
    <property type="match status" value="1"/>
</dbReference>
<dbReference type="PANTHER" id="PTHR43280">
    <property type="entry name" value="ARAC-FAMILY TRANSCRIPTIONAL REGULATOR"/>
    <property type="match status" value="1"/>
</dbReference>
<evidence type="ECO:0000256" key="2">
    <source>
        <dbReference type="ARBA" id="ARBA00023125"/>
    </source>
</evidence>
<dbReference type="Pfam" id="PF12833">
    <property type="entry name" value="HTH_18"/>
    <property type="match status" value="1"/>
</dbReference>
<dbReference type="SUPFAM" id="SSF51182">
    <property type="entry name" value="RmlC-like cupins"/>
    <property type="match status" value="1"/>
</dbReference>
<reference evidence="6" key="1">
    <citation type="journal article" date="2019" name="Int. J. Syst. Evol. Microbiol.">
        <title>The Global Catalogue of Microorganisms (GCM) 10K type strain sequencing project: providing services to taxonomists for standard genome sequencing and annotation.</title>
        <authorList>
            <consortium name="The Broad Institute Genomics Platform"/>
            <consortium name="The Broad Institute Genome Sequencing Center for Infectious Disease"/>
            <person name="Wu L."/>
            <person name="Ma J."/>
        </authorList>
    </citation>
    <scope>NUCLEOTIDE SEQUENCE [LARGE SCALE GENOMIC DNA]</scope>
    <source>
        <strain evidence="6">IBRC 10765</strain>
    </source>
</reference>
<dbReference type="EMBL" id="JBHRYR010000004">
    <property type="protein sequence ID" value="MFC3853827.1"/>
    <property type="molecule type" value="Genomic_DNA"/>
</dbReference>
<dbReference type="InterPro" id="IPR009057">
    <property type="entry name" value="Homeodomain-like_sf"/>
</dbReference>
<sequence length="286" mass="32962">MVHSRPGYELIEPQESCFQFRAHGADSDLVRWHFHPEYELHLLVSSRGQSFVGDYMGTFEPGCLVLTGPHLPHNWISQQDVSDGLRDLVINFSDDFMQRMMDLVPESRAMSRMLRDAWYGIQFTTAASESVTPLFWAMSRQTGFARFVTFMRIMEQLAVANAYVRLSTRCYDASPDADVSDRIGKVVRYITDRVTEPLTLEEVAAHIHLSPVAFSRYFHRATGHKFKEFVLRLRIGKACELLEETDWPITQVCYEAGFTNLSNFNRRFLAIKQMTPSDFRAQAAQR</sequence>
<keyword evidence="6" id="KW-1185">Reference proteome</keyword>
<dbReference type="PROSITE" id="PS00041">
    <property type="entry name" value="HTH_ARAC_FAMILY_1"/>
    <property type="match status" value="1"/>
</dbReference>
<dbReference type="InterPro" id="IPR018062">
    <property type="entry name" value="HTH_AraC-typ_CS"/>
</dbReference>
<dbReference type="InterPro" id="IPR011051">
    <property type="entry name" value="RmlC_Cupin_sf"/>
</dbReference>
<keyword evidence="3" id="KW-0804">Transcription</keyword>
<comment type="caution">
    <text evidence="5">The sequence shown here is derived from an EMBL/GenBank/DDBJ whole genome shotgun (WGS) entry which is preliminary data.</text>
</comment>
<evidence type="ECO:0000256" key="3">
    <source>
        <dbReference type="ARBA" id="ARBA00023163"/>
    </source>
</evidence>
<dbReference type="Pfam" id="PF02311">
    <property type="entry name" value="AraC_binding"/>
    <property type="match status" value="1"/>
</dbReference>
<feature type="domain" description="HTH araC/xylS-type" evidence="4">
    <location>
        <begin position="184"/>
        <end position="282"/>
    </location>
</feature>
<dbReference type="Proteomes" id="UP001595617">
    <property type="component" value="Unassembled WGS sequence"/>
</dbReference>
<protein>
    <submittedName>
        <fullName evidence="5">Helix-turn-helix domain-containing protein</fullName>
    </submittedName>
</protein>
<dbReference type="Gene3D" id="1.10.10.60">
    <property type="entry name" value="Homeodomain-like"/>
    <property type="match status" value="2"/>
</dbReference>